<keyword evidence="6" id="KW-0963">Cytoplasm</keyword>
<feature type="repeat" description="WD" evidence="10">
    <location>
        <begin position="236"/>
        <end position="259"/>
    </location>
</feature>
<feature type="repeat" description="WD" evidence="10">
    <location>
        <begin position="417"/>
        <end position="447"/>
    </location>
</feature>
<evidence type="ECO:0000256" key="8">
    <source>
        <dbReference type="ARBA" id="ARBA00022737"/>
    </source>
</evidence>
<accession>A0A4Q1BF48</accession>
<dbReference type="FunCoup" id="A0A4Q1BF48">
    <property type="interactions" value="477"/>
</dbReference>
<feature type="region of interest" description="Disordered" evidence="11">
    <location>
        <begin position="318"/>
        <end position="338"/>
    </location>
</feature>
<comment type="pathway">
    <text evidence="3">tRNA modification; 5-methoxycarbonylmethyl-2-thiouridine-tRNA biosynthesis.</text>
</comment>
<evidence type="ECO:0000256" key="7">
    <source>
        <dbReference type="ARBA" id="ARBA00022574"/>
    </source>
</evidence>
<sequence>MALESSMKASTSYISTGANRSSSCSACSSSGLYILGTGKVIALWDTQAEPSVGVISTLSGHTADITTLKFLDKLNDRPDFVSGDTAGQVKTWRLRQDQTYECDLTFMAHEFSSISSLGIPPSEGNLEGHILTGGSDGTVKLWDISEGEAILKQTINPKGKLPLDLVIGHLPGTKALILIVGCTDRRVQVYTYQNNAFIHSLSLEGHEDWVRSLSLTPYPSSPSGTASSSTTDPDLLLASGSQDGFIRLWRISPTKKFSDLNGNTNSLDMLDDFERRLAGEGGSTQISTKAHVLSLEDGKWDITLEALLIGHEGGVTDLNWSPKPSSSNSFRSPSRPPRLLSTASDNSMIIWQPSEGDDGIWIPAHRFGALGGKGLAVFGAVWGKDGNGVMSAGWNGGVERWKRISSEPETWQPAVGLTGHFGDVKSVAWDVDGDYLLSVGSDQTSRVHAETSIAGAKRWAEIARPQIHGYDMTDCVFLNPLKFASTADEKVTRIFEAPSGFVESLHTLGVSSTIPSDPTARPKGATVPPLGLSNRAFGKDAPTANEPIHSVSKAFIQIPTEDELASSTLWPEVEKVYGHGYELVTCAASHSGEIIATACRASSAEHAVVRLVSSTTSELISPPLTGHTLTITRIAFSPDDSRILTCSRDRGWRMFKRFNGHTYEPCAAQDKAHGRMVLDCAWTSDGKGFATASRDKTVKIWSSVGEDQWIQVASIKLPEAATAIDFTESPSGSILAVGTESGTIEIYSLCNTFTKITLTLKFDKNICHVAPVNRLAFRPKRGEVGKMILASCSDDRSVRIFDVVL</sequence>
<dbReference type="Proteomes" id="UP000289152">
    <property type="component" value="Unassembled WGS sequence"/>
</dbReference>
<dbReference type="AlphaFoldDB" id="A0A4Q1BF48"/>
<evidence type="ECO:0000256" key="4">
    <source>
        <dbReference type="ARBA" id="ARBA00005881"/>
    </source>
</evidence>
<feature type="repeat" description="WD" evidence="10">
    <location>
        <begin position="670"/>
        <end position="702"/>
    </location>
</feature>
<keyword evidence="9" id="KW-0539">Nucleus</keyword>
<evidence type="ECO:0000313" key="13">
    <source>
        <dbReference type="Proteomes" id="UP000289152"/>
    </source>
</evidence>
<evidence type="ECO:0000256" key="11">
    <source>
        <dbReference type="SAM" id="MobiDB-lite"/>
    </source>
</evidence>
<dbReference type="InterPro" id="IPR015943">
    <property type="entry name" value="WD40/YVTN_repeat-like_dom_sf"/>
</dbReference>
<evidence type="ECO:0000256" key="2">
    <source>
        <dbReference type="ARBA" id="ARBA00004496"/>
    </source>
</evidence>
<feature type="repeat" description="WD" evidence="10">
    <location>
        <begin position="624"/>
        <end position="656"/>
    </location>
</feature>
<organism evidence="12 13">
    <name type="scientific">Tremella mesenterica</name>
    <name type="common">Jelly fungus</name>
    <dbReference type="NCBI Taxonomy" id="5217"/>
    <lineage>
        <taxon>Eukaryota</taxon>
        <taxon>Fungi</taxon>
        <taxon>Dikarya</taxon>
        <taxon>Basidiomycota</taxon>
        <taxon>Agaricomycotina</taxon>
        <taxon>Tremellomycetes</taxon>
        <taxon>Tremellales</taxon>
        <taxon>Tremellaceae</taxon>
        <taxon>Tremella</taxon>
    </lineage>
</organism>
<dbReference type="PANTHER" id="PTHR44111:SF1">
    <property type="entry name" value="ELONGATOR COMPLEX PROTEIN 2"/>
    <property type="match status" value="1"/>
</dbReference>
<dbReference type="PROSITE" id="PS00678">
    <property type="entry name" value="WD_REPEATS_1"/>
    <property type="match status" value="1"/>
</dbReference>
<feature type="repeat" description="WD" evidence="10">
    <location>
        <begin position="130"/>
        <end position="152"/>
    </location>
</feature>
<comment type="caution">
    <text evidence="12">The sequence shown here is derived from an EMBL/GenBank/DDBJ whole genome shotgun (WGS) entry which is preliminary data.</text>
</comment>
<reference evidence="12 13" key="1">
    <citation type="submission" date="2016-06" db="EMBL/GenBank/DDBJ databases">
        <title>Evolution of pathogenesis and genome organization in the Tremellales.</title>
        <authorList>
            <person name="Cuomo C."/>
            <person name="Litvintseva A."/>
            <person name="Heitman J."/>
            <person name="Chen Y."/>
            <person name="Sun S."/>
            <person name="Springer D."/>
            <person name="Dromer F."/>
            <person name="Young S."/>
            <person name="Zeng Q."/>
            <person name="Chapman S."/>
            <person name="Gujja S."/>
            <person name="Saif S."/>
            <person name="Birren B."/>
        </authorList>
    </citation>
    <scope>NUCLEOTIDE SEQUENCE [LARGE SCALE GENOMIC DNA]</scope>
    <source>
        <strain evidence="12 13">ATCC 28783</strain>
    </source>
</reference>
<dbReference type="Gene3D" id="2.130.10.10">
    <property type="entry name" value="YVTN repeat-like/Quinoprotein amine dehydrogenase"/>
    <property type="match status" value="4"/>
</dbReference>
<evidence type="ECO:0000313" key="12">
    <source>
        <dbReference type="EMBL" id="RXK36235.1"/>
    </source>
</evidence>
<dbReference type="SMART" id="SM00320">
    <property type="entry name" value="WD40"/>
    <property type="match status" value="11"/>
</dbReference>
<dbReference type="EMBL" id="SDIL01000104">
    <property type="protein sequence ID" value="RXK36235.1"/>
    <property type="molecule type" value="Genomic_DNA"/>
</dbReference>
<dbReference type="PANTHER" id="PTHR44111">
    <property type="entry name" value="ELONGATOR COMPLEX PROTEIN 2"/>
    <property type="match status" value="1"/>
</dbReference>
<comment type="subcellular location">
    <subcellularLocation>
        <location evidence="2">Cytoplasm</location>
    </subcellularLocation>
    <subcellularLocation>
        <location evidence="1">Nucleus</location>
    </subcellularLocation>
</comment>
<feature type="compositionally biased region" description="Low complexity" evidence="11">
    <location>
        <begin position="321"/>
        <end position="338"/>
    </location>
</feature>
<dbReference type="VEuPathDB" id="FungiDB:TREMEDRAFT_68443"/>
<proteinExistence type="inferred from homology"/>
<gene>
    <name evidence="12" type="ORF">M231_06505</name>
</gene>
<dbReference type="InterPro" id="IPR020472">
    <property type="entry name" value="WD40_PAC1"/>
</dbReference>
<dbReference type="GO" id="GO:0002098">
    <property type="term" value="P:tRNA wobble uridine modification"/>
    <property type="evidence" value="ECO:0007669"/>
    <property type="project" value="InterPro"/>
</dbReference>
<comment type="similarity">
    <text evidence="4">Belongs to the WD repeat ELP2 family.</text>
</comment>
<keyword evidence="8" id="KW-0677">Repeat</keyword>
<evidence type="ECO:0000256" key="6">
    <source>
        <dbReference type="ARBA" id="ARBA00022490"/>
    </source>
</evidence>
<dbReference type="InterPro" id="IPR019775">
    <property type="entry name" value="WD40_repeat_CS"/>
</dbReference>
<dbReference type="UniPathway" id="UPA00988"/>
<dbReference type="GO" id="GO:0005737">
    <property type="term" value="C:cytoplasm"/>
    <property type="evidence" value="ECO:0007669"/>
    <property type="project" value="UniProtKB-SubCell"/>
</dbReference>
<dbReference type="InParanoid" id="A0A4Q1BF48"/>
<dbReference type="InterPro" id="IPR011047">
    <property type="entry name" value="Quinoprotein_ADH-like_sf"/>
</dbReference>
<dbReference type="SUPFAM" id="SSF50998">
    <property type="entry name" value="Quinoprotein alcohol dehydrogenase-like"/>
    <property type="match status" value="1"/>
</dbReference>
<dbReference type="STRING" id="5217.A0A4Q1BF48"/>
<keyword evidence="7 10" id="KW-0853">WD repeat</keyword>
<evidence type="ECO:0000256" key="10">
    <source>
        <dbReference type="PROSITE-ProRule" id="PRU00221"/>
    </source>
</evidence>
<dbReference type="InterPro" id="IPR037289">
    <property type="entry name" value="Elp2"/>
</dbReference>
<evidence type="ECO:0000256" key="5">
    <source>
        <dbReference type="ARBA" id="ARBA00020267"/>
    </source>
</evidence>
<name>A0A4Q1BF48_TREME</name>
<dbReference type="GO" id="GO:0005634">
    <property type="term" value="C:nucleus"/>
    <property type="evidence" value="ECO:0007669"/>
    <property type="project" value="UniProtKB-SubCell"/>
</dbReference>
<dbReference type="PRINTS" id="PR00320">
    <property type="entry name" value="GPROTEINBRPT"/>
</dbReference>
<dbReference type="PROSITE" id="PS50082">
    <property type="entry name" value="WD_REPEATS_2"/>
    <property type="match status" value="5"/>
</dbReference>
<keyword evidence="13" id="KW-1185">Reference proteome</keyword>
<dbReference type="GO" id="GO:0033588">
    <property type="term" value="C:elongator holoenzyme complex"/>
    <property type="evidence" value="ECO:0007669"/>
    <property type="project" value="InterPro"/>
</dbReference>
<dbReference type="PROSITE" id="PS50294">
    <property type="entry name" value="WD_REPEATS_REGION"/>
    <property type="match status" value="1"/>
</dbReference>
<evidence type="ECO:0000256" key="9">
    <source>
        <dbReference type="ARBA" id="ARBA00023242"/>
    </source>
</evidence>
<evidence type="ECO:0000256" key="1">
    <source>
        <dbReference type="ARBA" id="ARBA00004123"/>
    </source>
</evidence>
<dbReference type="Pfam" id="PF00400">
    <property type="entry name" value="WD40"/>
    <property type="match status" value="7"/>
</dbReference>
<dbReference type="OrthoDB" id="27911at2759"/>
<evidence type="ECO:0000256" key="3">
    <source>
        <dbReference type="ARBA" id="ARBA00005043"/>
    </source>
</evidence>
<dbReference type="InterPro" id="IPR001680">
    <property type="entry name" value="WD40_rpt"/>
</dbReference>
<protein>
    <recommendedName>
        <fullName evidence="5">Elongator complex protein 2</fullName>
    </recommendedName>
</protein>